<proteinExistence type="inferred from homology"/>
<keyword evidence="3" id="KW-0378">Hydrolase</keyword>
<dbReference type="Pfam" id="PF00082">
    <property type="entry name" value="Peptidase_S8"/>
    <property type="match status" value="1"/>
</dbReference>
<dbReference type="OrthoDB" id="5093543at2759"/>
<evidence type="ECO:0000256" key="1">
    <source>
        <dbReference type="ARBA" id="ARBA00011073"/>
    </source>
</evidence>
<dbReference type="AlphaFoldDB" id="A0A9P9EX45"/>
<evidence type="ECO:0000313" key="8">
    <source>
        <dbReference type="Proteomes" id="UP000738349"/>
    </source>
</evidence>
<gene>
    <name evidence="7" type="ORF">EDB81DRAFT_934149</name>
</gene>
<feature type="region of interest" description="Disordered" evidence="5">
    <location>
        <begin position="287"/>
        <end position="408"/>
    </location>
</feature>
<dbReference type="GO" id="GO:0004252">
    <property type="term" value="F:serine-type endopeptidase activity"/>
    <property type="evidence" value="ECO:0007669"/>
    <property type="project" value="InterPro"/>
</dbReference>
<dbReference type="PANTHER" id="PTHR43399">
    <property type="entry name" value="SUBTILISIN-RELATED"/>
    <property type="match status" value="1"/>
</dbReference>
<feature type="compositionally biased region" description="Low complexity" evidence="5">
    <location>
        <begin position="303"/>
        <end position="322"/>
    </location>
</feature>
<reference evidence="7" key="1">
    <citation type="journal article" date="2021" name="Nat. Commun.">
        <title>Genetic determinants of endophytism in the Arabidopsis root mycobiome.</title>
        <authorList>
            <person name="Mesny F."/>
            <person name="Miyauchi S."/>
            <person name="Thiergart T."/>
            <person name="Pickel B."/>
            <person name="Atanasova L."/>
            <person name="Karlsson M."/>
            <person name="Huettel B."/>
            <person name="Barry K.W."/>
            <person name="Haridas S."/>
            <person name="Chen C."/>
            <person name="Bauer D."/>
            <person name="Andreopoulos W."/>
            <person name="Pangilinan J."/>
            <person name="LaButti K."/>
            <person name="Riley R."/>
            <person name="Lipzen A."/>
            <person name="Clum A."/>
            <person name="Drula E."/>
            <person name="Henrissat B."/>
            <person name="Kohler A."/>
            <person name="Grigoriev I.V."/>
            <person name="Martin F.M."/>
            <person name="Hacquard S."/>
        </authorList>
    </citation>
    <scope>NUCLEOTIDE SEQUENCE</scope>
    <source>
        <strain evidence="7">MPI-CAGE-AT-0147</strain>
    </source>
</reference>
<comment type="similarity">
    <text evidence="1">Belongs to the peptidase S8 family.</text>
</comment>
<evidence type="ECO:0000256" key="3">
    <source>
        <dbReference type="ARBA" id="ARBA00022801"/>
    </source>
</evidence>
<accession>A0A9P9EX45</accession>
<keyword evidence="8" id="KW-1185">Reference proteome</keyword>
<dbReference type="SUPFAM" id="SSF52743">
    <property type="entry name" value="Subtilisin-like"/>
    <property type="match status" value="1"/>
</dbReference>
<evidence type="ECO:0000256" key="4">
    <source>
        <dbReference type="ARBA" id="ARBA00022825"/>
    </source>
</evidence>
<feature type="region of interest" description="Disordered" evidence="5">
    <location>
        <begin position="1"/>
        <end position="21"/>
    </location>
</feature>
<dbReference type="InterPro" id="IPR015500">
    <property type="entry name" value="Peptidase_S8_subtilisin-rel"/>
</dbReference>
<sequence length="1114" mass="124926">MANVMALRRRPTFEDPNDSDDLLQDLLDSPADAYEDQDDVGGKELPLQIIEWHKIIQDIKEISRESRGSRKVADLASKLETRADVLEWTAPNGFGFLHYLLQDGEAARCCQDKVIMAILQHDPDSIERAVDGDEHPLTLAIINSYDTLTAVMIYWLQNKHLTRLLRNDKGEGKRCIKAAFDALRSEKPLKQLAACKLVGWATESMLKGVVTEDNLSPLQVAVMFDQGYVDAKLQPKLVKLLLKRYEGSIHDQVSPGRYRIDTGEIVLKQSITVYEWHKRTADRFKSARKALEQQSQSTSDRNSQGNTTSQRQGQRQQGRDTSGWLPVAKPTANLQRKQSFPHPPADGSNTNSISVKVANNEEEKLSQNQPTGAEKEQQVPGETKASKSLALGRVQGQKTRENGPMNQEAFDNLGKKKLADAEEASKEVKLGLQESYLRATILTPKGGDIGEFVEEDETKIKQFFANDMQNVEIGLHLGNQPQGEPMTEAGIRKFFKDTKFNSILAYVSLPQAPVKLSPSKSKFAPPQYRDERLFYFHWLHEEKKVNKILKLIVDDTKQPHRDEVIEEAIRGLPESEDGLTHDFKVEILKWRKIDLDPTTILQAAPNVREIHLDWSGNNVALRGWSALDGLPQLEQLRQVHLTYTQDVESTHRTARNVKEFKDRLSNCRAEQNEQAAASRDAGTVGVQPPKTQTQNHNQAATKPPILIRRYPEIEVIEHPKLEGGTEISPLSSAGRTSVPKHKWINCMREFVSFIPDLPNEMKDLNLGLMASKRVTVALIDDGVDLFTSGLAPFSDRFIPGVSFDRSSDGHSSREWSSRGGHGTLMAKLILAVCPYADIITYRVLMRPDKATGMLTPDAQSAAKAIKDAVERDVDIISMSWTVSRPADETDDKGFNLLKNIMHEAVGTYSGNKSTPLLFCAAADDGIGGNNGNVELPSNMNWRELFCIGAATNALQTWVKVTNPNERHFFFPGVDVPDLRQNFQYAYESPETDPYGNSGSSIACALAAGQAALILHCVKLGIYYTKRTELDKMTPQEKITEEDLKRVKRFEPMRAAFEAVCTENLSNHKVSYPAQRFERATDSMRKMDERGRLVSPGRFEPVASLVRNLIGWRDR</sequence>
<dbReference type="PRINTS" id="PR00723">
    <property type="entry name" value="SUBTILISIN"/>
</dbReference>
<dbReference type="GO" id="GO:0006508">
    <property type="term" value="P:proteolysis"/>
    <property type="evidence" value="ECO:0007669"/>
    <property type="project" value="UniProtKB-KW"/>
</dbReference>
<keyword evidence="4" id="KW-0720">Serine protease</keyword>
<dbReference type="InterPro" id="IPR036852">
    <property type="entry name" value="Peptidase_S8/S53_dom_sf"/>
</dbReference>
<evidence type="ECO:0000313" key="7">
    <source>
        <dbReference type="EMBL" id="KAH7146248.1"/>
    </source>
</evidence>
<feature type="compositionally biased region" description="Polar residues" evidence="5">
    <location>
        <begin position="689"/>
        <end position="700"/>
    </location>
</feature>
<dbReference type="Gene3D" id="3.40.50.200">
    <property type="entry name" value="Peptidase S8/S53 domain"/>
    <property type="match status" value="1"/>
</dbReference>
<protein>
    <recommendedName>
        <fullName evidence="6">Peptidase S8/S53 domain-containing protein</fullName>
    </recommendedName>
</protein>
<name>A0A9P9EX45_9HYPO</name>
<feature type="region of interest" description="Disordered" evidence="5">
    <location>
        <begin position="671"/>
        <end position="700"/>
    </location>
</feature>
<dbReference type="PANTHER" id="PTHR43399:SF4">
    <property type="entry name" value="CELL WALL-ASSOCIATED PROTEASE"/>
    <property type="match status" value="1"/>
</dbReference>
<dbReference type="Proteomes" id="UP000738349">
    <property type="component" value="Unassembled WGS sequence"/>
</dbReference>
<feature type="compositionally biased region" description="Polar residues" evidence="5">
    <location>
        <begin position="292"/>
        <end position="302"/>
    </location>
</feature>
<comment type="caution">
    <text evidence="7">The sequence shown here is derived from an EMBL/GenBank/DDBJ whole genome shotgun (WGS) entry which is preliminary data.</text>
</comment>
<dbReference type="EMBL" id="JAGMUV010000008">
    <property type="protein sequence ID" value="KAH7146248.1"/>
    <property type="molecule type" value="Genomic_DNA"/>
</dbReference>
<organism evidence="7 8">
    <name type="scientific">Dactylonectria macrodidyma</name>
    <dbReference type="NCBI Taxonomy" id="307937"/>
    <lineage>
        <taxon>Eukaryota</taxon>
        <taxon>Fungi</taxon>
        <taxon>Dikarya</taxon>
        <taxon>Ascomycota</taxon>
        <taxon>Pezizomycotina</taxon>
        <taxon>Sordariomycetes</taxon>
        <taxon>Hypocreomycetidae</taxon>
        <taxon>Hypocreales</taxon>
        <taxon>Nectriaceae</taxon>
        <taxon>Dactylonectria</taxon>
    </lineage>
</organism>
<dbReference type="InterPro" id="IPR000209">
    <property type="entry name" value="Peptidase_S8/S53_dom"/>
</dbReference>
<evidence type="ECO:0000259" key="6">
    <source>
        <dbReference type="Pfam" id="PF00082"/>
    </source>
</evidence>
<dbReference type="InterPro" id="IPR051048">
    <property type="entry name" value="Peptidase_S8/S53_subtilisin"/>
</dbReference>
<keyword evidence="2" id="KW-0645">Protease</keyword>
<evidence type="ECO:0000256" key="2">
    <source>
        <dbReference type="ARBA" id="ARBA00022670"/>
    </source>
</evidence>
<evidence type="ECO:0000256" key="5">
    <source>
        <dbReference type="SAM" id="MobiDB-lite"/>
    </source>
</evidence>
<feature type="domain" description="Peptidase S8/S53" evidence="6">
    <location>
        <begin position="772"/>
        <end position="1015"/>
    </location>
</feature>